<proteinExistence type="predicted"/>
<evidence type="ECO:0000313" key="2">
    <source>
        <dbReference type="EMBL" id="TNV78053.1"/>
    </source>
</evidence>
<comment type="caution">
    <text evidence="2">The sequence shown here is derived from an EMBL/GenBank/DDBJ whole genome shotgun (WGS) entry which is preliminary data.</text>
</comment>
<accession>A0A8J8NMJ8</accession>
<keyword evidence="3" id="KW-1185">Reference proteome</keyword>
<keyword evidence="1" id="KW-1133">Transmembrane helix</keyword>
<dbReference type="AlphaFoldDB" id="A0A8J8NMJ8"/>
<reference evidence="2" key="1">
    <citation type="submission" date="2019-06" db="EMBL/GenBank/DDBJ databases">
        <authorList>
            <person name="Zheng W."/>
        </authorList>
    </citation>
    <scope>NUCLEOTIDE SEQUENCE</scope>
    <source>
        <strain evidence="2">QDHG01</strain>
    </source>
</reference>
<organism evidence="2 3">
    <name type="scientific">Halteria grandinella</name>
    <dbReference type="NCBI Taxonomy" id="5974"/>
    <lineage>
        <taxon>Eukaryota</taxon>
        <taxon>Sar</taxon>
        <taxon>Alveolata</taxon>
        <taxon>Ciliophora</taxon>
        <taxon>Intramacronucleata</taxon>
        <taxon>Spirotrichea</taxon>
        <taxon>Stichotrichia</taxon>
        <taxon>Sporadotrichida</taxon>
        <taxon>Halteriidae</taxon>
        <taxon>Halteria</taxon>
    </lineage>
</organism>
<protein>
    <submittedName>
        <fullName evidence="2">Uncharacterized protein</fullName>
    </submittedName>
</protein>
<keyword evidence="1" id="KW-0472">Membrane</keyword>
<evidence type="ECO:0000313" key="3">
    <source>
        <dbReference type="Proteomes" id="UP000785679"/>
    </source>
</evidence>
<dbReference type="EMBL" id="RRYP01010971">
    <property type="protein sequence ID" value="TNV78053.1"/>
    <property type="molecule type" value="Genomic_DNA"/>
</dbReference>
<sequence>MVTTTTTTATSLSSCTPYQTYVKSEALDFDLTLGSIEKFFDCSGICTKSNFYSLTDISRGPPAQNCVDAINDYVTSYSTSMAGISIAVGILLMLGVVGSMIVVCCLKVEVEDDQDKVYKHEIMESNIIL</sequence>
<name>A0A8J8NMJ8_HALGN</name>
<dbReference type="Proteomes" id="UP000785679">
    <property type="component" value="Unassembled WGS sequence"/>
</dbReference>
<evidence type="ECO:0000256" key="1">
    <source>
        <dbReference type="SAM" id="Phobius"/>
    </source>
</evidence>
<feature type="transmembrane region" description="Helical" evidence="1">
    <location>
        <begin position="81"/>
        <end position="106"/>
    </location>
</feature>
<keyword evidence="1" id="KW-0812">Transmembrane</keyword>
<gene>
    <name evidence="2" type="ORF">FGO68_gene16332</name>
</gene>